<dbReference type="GO" id="GO:0006284">
    <property type="term" value="P:base-excision repair"/>
    <property type="evidence" value="ECO:0007669"/>
    <property type="project" value="UniProtKB-UniRule"/>
</dbReference>
<evidence type="ECO:0000256" key="3">
    <source>
        <dbReference type="ARBA" id="ARBA00023204"/>
    </source>
</evidence>
<evidence type="ECO:0000256" key="5">
    <source>
        <dbReference type="ARBA" id="ARBA00023268"/>
    </source>
</evidence>
<comment type="function">
    <text evidence="7">Catalyzes the excision of an oxidatively damaged form of guanine (7,8-dihydro-8-oxoguanine = 8-oxoG) from DNA. Also cleaves the DNA backbone at apurinic/apyrimidinic sites (AP sites).</text>
</comment>
<feature type="active site" evidence="7">
    <location>
        <position position="139"/>
    </location>
</feature>
<comment type="caution">
    <text evidence="9">The sequence shown here is derived from an EMBL/GenBank/DDBJ whole genome shotgun (WGS) entry which is preliminary data.</text>
</comment>
<evidence type="ECO:0000256" key="1">
    <source>
        <dbReference type="ARBA" id="ARBA00022763"/>
    </source>
</evidence>
<dbReference type="AlphaFoldDB" id="A0A2J0LMW2"/>
<evidence type="ECO:0000256" key="6">
    <source>
        <dbReference type="ARBA" id="ARBA00023295"/>
    </source>
</evidence>
<dbReference type="HAMAP" id="MF_00241">
    <property type="entry name" value="Ogg"/>
    <property type="match status" value="1"/>
</dbReference>
<dbReference type="PIRSF" id="PIRSF005954">
    <property type="entry name" value="Thrmst_ogg"/>
    <property type="match status" value="1"/>
</dbReference>
<dbReference type="EMBL" id="PFGP01000123">
    <property type="protein sequence ID" value="PIW66056.1"/>
    <property type="molecule type" value="Genomic_DNA"/>
</dbReference>
<organism evidence="9 10">
    <name type="scientific">Candidatus Taenaricola geysiri</name>
    <dbReference type="NCBI Taxonomy" id="1974752"/>
    <lineage>
        <taxon>Bacteria</taxon>
        <taxon>Pseudomonadati</taxon>
        <taxon>Candidatus Omnitrophota</taxon>
        <taxon>Candidatus Taenaricola</taxon>
    </lineage>
</organism>
<keyword evidence="6 7" id="KW-0326">Glycosidase</keyword>
<gene>
    <name evidence="7" type="primary">ogg</name>
    <name evidence="9" type="ORF">COW11_05365</name>
</gene>
<evidence type="ECO:0000256" key="4">
    <source>
        <dbReference type="ARBA" id="ARBA00023239"/>
    </source>
</evidence>
<dbReference type="InterPro" id="IPR012092">
    <property type="entry name" value="DNA_glyclase/AP_lyase_Ogg"/>
</dbReference>
<dbReference type="GO" id="GO:0016799">
    <property type="term" value="F:hydrolase activity, hydrolyzing N-glycosyl compounds"/>
    <property type="evidence" value="ECO:0007669"/>
    <property type="project" value="UniProtKB-UniRule"/>
</dbReference>
<name>A0A2J0LMW2_9BACT</name>
<dbReference type="Gene3D" id="1.10.1670.10">
    <property type="entry name" value="Helix-hairpin-Helix base-excision DNA repair enzymes (C-terminal)"/>
    <property type="match status" value="1"/>
</dbReference>
<dbReference type="InterPro" id="IPR003265">
    <property type="entry name" value="HhH-GPD_domain"/>
</dbReference>
<dbReference type="EC" id="3.2.2.-" evidence="7"/>
<dbReference type="SUPFAM" id="SSF48150">
    <property type="entry name" value="DNA-glycosylase"/>
    <property type="match status" value="1"/>
</dbReference>
<dbReference type="InterPro" id="IPR023170">
    <property type="entry name" value="HhH_base_excis_C"/>
</dbReference>
<dbReference type="EC" id="4.2.99.18" evidence="7"/>
<evidence type="ECO:0000313" key="9">
    <source>
        <dbReference type="EMBL" id="PIW66056.1"/>
    </source>
</evidence>
<dbReference type="Proteomes" id="UP000231267">
    <property type="component" value="Unassembled WGS sequence"/>
</dbReference>
<dbReference type="Pfam" id="PF22175">
    <property type="entry name" value="Ogg-HhH"/>
    <property type="match status" value="1"/>
</dbReference>
<keyword evidence="2 7" id="KW-0378">Hydrolase</keyword>
<dbReference type="Gene3D" id="1.10.340.30">
    <property type="entry name" value="Hypothetical protein, domain 2"/>
    <property type="match status" value="1"/>
</dbReference>
<evidence type="ECO:0000256" key="2">
    <source>
        <dbReference type="ARBA" id="ARBA00022801"/>
    </source>
</evidence>
<comment type="catalytic activity">
    <reaction evidence="7">
        <text>2'-deoxyribonucleotide-(2'-deoxyribose 5'-phosphate)-2'-deoxyribonucleotide-DNA = a 3'-end 2'-deoxyribonucleotide-(2,3-dehydro-2,3-deoxyribose 5'-phosphate)-DNA + a 5'-end 5'-phospho-2'-deoxyribonucleoside-DNA + H(+)</text>
        <dbReference type="Rhea" id="RHEA:66592"/>
        <dbReference type="Rhea" id="RHEA-COMP:13180"/>
        <dbReference type="Rhea" id="RHEA-COMP:16897"/>
        <dbReference type="Rhea" id="RHEA-COMP:17067"/>
        <dbReference type="ChEBI" id="CHEBI:15378"/>
        <dbReference type="ChEBI" id="CHEBI:136412"/>
        <dbReference type="ChEBI" id="CHEBI:157695"/>
        <dbReference type="ChEBI" id="CHEBI:167181"/>
        <dbReference type="EC" id="4.2.99.18"/>
    </reaction>
</comment>
<proteinExistence type="inferred from homology"/>
<comment type="similarity">
    <text evidence="7">Belongs to the type-2 OGG1 family.</text>
</comment>
<keyword evidence="4 7" id="KW-0456">Lyase</keyword>
<dbReference type="CDD" id="cd00056">
    <property type="entry name" value="ENDO3c"/>
    <property type="match status" value="1"/>
</dbReference>
<dbReference type="NCBIfam" id="NF002305">
    <property type="entry name" value="PRK01229.1"/>
    <property type="match status" value="1"/>
</dbReference>
<accession>A0A2J0LMW2</accession>
<feature type="active site" evidence="7">
    <location>
        <position position="120"/>
    </location>
</feature>
<sequence>MNRKDLLSAYKKRKKEIKQRLAQFNRVRKLGNKRLFKELCFCICTPQSKAVNCDKAIQQLVKAKALYNAVPEDIARYLKGLVRFHNNKAKYIVRARKIFFDRPELNRKWLVKNIKGLGLKEASHFLRNIGLGSDLAIIDRHVLTNLSRCGVIKRIPESISAKQYLIIEDKMRRFSKDIGIPMVELDLLFWSEETGHIFK</sequence>
<feature type="domain" description="HhH-GPD" evidence="8">
    <location>
        <begin position="44"/>
        <end position="193"/>
    </location>
</feature>
<protein>
    <recommendedName>
        <fullName evidence="7">8-oxoguanine DNA glycosylase/AP lyase</fullName>
    </recommendedName>
    <domain>
        <recommendedName>
            <fullName evidence="7">8-oxoguanine DNA glycosylase</fullName>
            <shortName evidence="7">8-oxoG DNA glycosylase</shortName>
            <ecNumber evidence="7">3.2.2.-</ecNumber>
        </recommendedName>
    </domain>
    <domain>
        <recommendedName>
            <fullName evidence="7">DNA-(apurinic or apyrimidinic site) lyase</fullName>
            <shortName evidence="7">AP lyase</shortName>
            <ecNumber evidence="7">4.2.99.18</ecNumber>
        </recommendedName>
    </domain>
</protein>
<keyword evidence="3 7" id="KW-0234">DNA repair</keyword>
<reference evidence="9 10" key="1">
    <citation type="submission" date="2017-09" db="EMBL/GenBank/DDBJ databases">
        <title>Depth-based differentiation of microbial function through sediment-hosted aquifers and enrichment of novel symbionts in the deep terrestrial subsurface.</title>
        <authorList>
            <person name="Probst A.J."/>
            <person name="Ladd B."/>
            <person name="Jarett J.K."/>
            <person name="Geller-Mcgrath D.E."/>
            <person name="Sieber C.M."/>
            <person name="Emerson J.B."/>
            <person name="Anantharaman K."/>
            <person name="Thomas B.C."/>
            <person name="Malmstrom R."/>
            <person name="Stieglmeier M."/>
            <person name="Klingl A."/>
            <person name="Woyke T."/>
            <person name="Ryan C.M."/>
            <person name="Banfield J.F."/>
        </authorList>
    </citation>
    <scope>NUCLEOTIDE SEQUENCE [LARGE SCALE GENOMIC DNA]</scope>
    <source>
        <strain evidence="9">CG12_big_fil_rev_8_21_14_0_65_43_15</strain>
    </source>
</reference>
<evidence type="ECO:0000313" key="10">
    <source>
        <dbReference type="Proteomes" id="UP000231267"/>
    </source>
</evidence>
<keyword evidence="1 7" id="KW-0227">DNA damage</keyword>
<keyword evidence="5 7" id="KW-0511">Multifunctional enzyme</keyword>
<dbReference type="InterPro" id="IPR011257">
    <property type="entry name" value="DNA_glycosylase"/>
</dbReference>
<dbReference type="GO" id="GO:0140078">
    <property type="term" value="F:class I DNA-(apurinic or apyrimidinic site) endonuclease activity"/>
    <property type="evidence" value="ECO:0007669"/>
    <property type="project" value="UniProtKB-EC"/>
</dbReference>
<feature type="site" description="Important for guanine/8-oxoguanine distinction" evidence="7">
    <location>
        <position position="199"/>
    </location>
</feature>
<evidence type="ECO:0000256" key="7">
    <source>
        <dbReference type="HAMAP-Rule" id="MF_00241"/>
    </source>
</evidence>
<dbReference type="SMART" id="SM00478">
    <property type="entry name" value="ENDO3c"/>
    <property type="match status" value="1"/>
</dbReference>
<evidence type="ECO:0000259" key="8">
    <source>
        <dbReference type="SMART" id="SM00478"/>
    </source>
</evidence>